<evidence type="ECO:0000256" key="7">
    <source>
        <dbReference type="ARBA" id="ARBA00022705"/>
    </source>
</evidence>
<gene>
    <name evidence="14" type="ORF">IB292_01880</name>
</gene>
<name>A0A9Q3UC27_VIBPH</name>
<dbReference type="GO" id="GO:0003677">
    <property type="term" value="F:DNA binding"/>
    <property type="evidence" value="ECO:0007669"/>
    <property type="project" value="UniProtKB-KW"/>
</dbReference>
<accession>A0A9Q3UC27</accession>
<dbReference type="PANTHER" id="PTHR30478:SF0">
    <property type="entry name" value="BETA SLIDING CLAMP"/>
    <property type="match status" value="1"/>
</dbReference>
<comment type="caution">
    <text evidence="14">The sequence shown here is derived from an EMBL/GenBank/DDBJ whole genome shotgun (WGS) entry which is preliminary data.</text>
</comment>
<sequence>MHIQFKSAKNLAFYLSHPSSMTRNTKGKDPVKHADKLLIGANEQGVALFGGRGSQSYERIVPICEFSLIQSGAIAVEATKLIGIVRTFGDNPVSLETVISNPNRKDTEKANYRLVVKSGRSRININEVTDPNEVPRNSVQMNKANSFNFSLKLLKEMMQSVKPSLREDAAHSTMRCLQLKVSGKALSTSTVDGRRLSIAKCELNEKFDEMVALVPAKVVDLILALSAEQDNCSITIGEAAMSITVGSLKFQTALMDVKFPDLNLALPKENLGYAVVQSKPLIEVLERAKIAVDASSNPDSNIPPRIKLNFRCNGTIHCESFNNNILITEEEFKTEQTKVLSGEEISTAFDYTYLQQAISAAKCPIVSLTLAEPQHGKNNDPALIMVSPIDPKKAFNMLALILPHRI</sequence>
<evidence type="ECO:0000256" key="11">
    <source>
        <dbReference type="ARBA" id="ARBA00033276"/>
    </source>
</evidence>
<dbReference type="Pfam" id="PF02767">
    <property type="entry name" value="DNA_pol3_beta_2"/>
    <property type="match status" value="1"/>
</dbReference>
<keyword evidence="4" id="KW-0963">Cytoplasm</keyword>
<dbReference type="AlphaFoldDB" id="A0A9Q3UC27"/>
<keyword evidence="7" id="KW-0235">DNA replication</keyword>
<dbReference type="EMBL" id="JACVHL010000002">
    <property type="protein sequence ID" value="MCC3803776.1"/>
    <property type="molecule type" value="Genomic_DNA"/>
</dbReference>
<dbReference type="PANTHER" id="PTHR30478">
    <property type="entry name" value="DNA POLYMERASE III SUBUNIT BETA"/>
    <property type="match status" value="1"/>
</dbReference>
<evidence type="ECO:0000256" key="4">
    <source>
        <dbReference type="ARBA" id="ARBA00022490"/>
    </source>
</evidence>
<dbReference type="Gene3D" id="3.10.150.10">
    <property type="entry name" value="DNA Polymerase III, subunit A, domain 2"/>
    <property type="match status" value="1"/>
</dbReference>
<evidence type="ECO:0000256" key="6">
    <source>
        <dbReference type="ARBA" id="ARBA00022695"/>
    </source>
</evidence>
<evidence type="ECO:0000313" key="14">
    <source>
        <dbReference type="EMBL" id="MCC3803776.1"/>
    </source>
</evidence>
<keyword evidence="5" id="KW-0808">Transferase</keyword>
<evidence type="ECO:0000256" key="9">
    <source>
        <dbReference type="ARBA" id="ARBA00023125"/>
    </source>
</evidence>
<keyword evidence="9" id="KW-0238">DNA-binding</keyword>
<organism evidence="14 15">
    <name type="scientific">Vibrio parahaemolyticus</name>
    <dbReference type="NCBI Taxonomy" id="670"/>
    <lineage>
        <taxon>Bacteria</taxon>
        <taxon>Pseudomonadati</taxon>
        <taxon>Pseudomonadota</taxon>
        <taxon>Gammaproteobacteria</taxon>
        <taxon>Vibrionales</taxon>
        <taxon>Vibrionaceae</taxon>
        <taxon>Vibrio</taxon>
    </lineage>
</organism>
<dbReference type="GO" id="GO:0009360">
    <property type="term" value="C:DNA polymerase III complex"/>
    <property type="evidence" value="ECO:0007669"/>
    <property type="project" value="InterPro"/>
</dbReference>
<dbReference type="Proteomes" id="UP000726777">
    <property type="component" value="Unassembled WGS sequence"/>
</dbReference>
<dbReference type="GO" id="GO:0003887">
    <property type="term" value="F:DNA-directed DNA polymerase activity"/>
    <property type="evidence" value="ECO:0007669"/>
    <property type="project" value="UniProtKB-KW"/>
</dbReference>
<proteinExistence type="inferred from homology"/>
<feature type="domain" description="DNA polymerase III beta sliding clamp central" evidence="12">
    <location>
        <begin position="152"/>
        <end position="261"/>
    </location>
</feature>
<dbReference type="InterPro" id="IPR022635">
    <property type="entry name" value="DNA_polIII_beta_C"/>
</dbReference>
<feature type="domain" description="DNA polymerase III beta sliding clamp C-terminal" evidence="13">
    <location>
        <begin position="265"/>
        <end position="374"/>
    </location>
</feature>
<dbReference type="Pfam" id="PF02768">
    <property type="entry name" value="DNA_pol3_beta_3"/>
    <property type="match status" value="1"/>
</dbReference>
<dbReference type="SUPFAM" id="SSF55979">
    <property type="entry name" value="DNA clamp"/>
    <property type="match status" value="2"/>
</dbReference>
<dbReference type="RefSeq" id="WP_228085451.1">
    <property type="nucleotide sequence ID" value="NZ_JACVHL010000002.1"/>
</dbReference>
<evidence type="ECO:0000256" key="3">
    <source>
        <dbReference type="ARBA" id="ARBA00021035"/>
    </source>
</evidence>
<dbReference type="GO" id="GO:0006271">
    <property type="term" value="P:DNA strand elongation involved in DNA replication"/>
    <property type="evidence" value="ECO:0007669"/>
    <property type="project" value="TreeGrafter"/>
</dbReference>
<evidence type="ECO:0000256" key="10">
    <source>
        <dbReference type="ARBA" id="ARBA00030988"/>
    </source>
</evidence>
<evidence type="ECO:0000256" key="5">
    <source>
        <dbReference type="ARBA" id="ARBA00022679"/>
    </source>
</evidence>
<dbReference type="InterPro" id="IPR001001">
    <property type="entry name" value="DNA_polIII_beta"/>
</dbReference>
<protein>
    <recommendedName>
        <fullName evidence="3">Beta sliding clamp</fullName>
    </recommendedName>
    <alternativeName>
        <fullName evidence="11">Beta-clamp processivity factor</fullName>
    </alternativeName>
    <alternativeName>
        <fullName evidence="10">DNA polymerase III beta sliding clamp subunit</fullName>
    </alternativeName>
</protein>
<dbReference type="Gene3D" id="3.70.10.10">
    <property type="match status" value="1"/>
</dbReference>
<dbReference type="SMART" id="SM00480">
    <property type="entry name" value="POL3Bc"/>
    <property type="match status" value="1"/>
</dbReference>
<reference evidence="14" key="1">
    <citation type="submission" date="2020-09" db="EMBL/GenBank/DDBJ databases">
        <title>Genome sequence of Vibrio parahaemolyticus isolates.</title>
        <authorList>
            <person name="Hammerl J.A."/>
            <person name="Strauch E."/>
        </authorList>
    </citation>
    <scope>NUCLEOTIDE SEQUENCE</scope>
    <source>
        <strain evidence="14">17-VB00146</strain>
    </source>
</reference>
<evidence type="ECO:0000256" key="2">
    <source>
        <dbReference type="ARBA" id="ARBA00010752"/>
    </source>
</evidence>
<comment type="subcellular location">
    <subcellularLocation>
        <location evidence="1">Cytoplasm</location>
    </subcellularLocation>
</comment>
<keyword evidence="8" id="KW-0239">DNA-directed DNA polymerase</keyword>
<comment type="similarity">
    <text evidence="2">Belongs to the beta sliding clamp family.</text>
</comment>
<evidence type="ECO:0000259" key="13">
    <source>
        <dbReference type="Pfam" id="PF02768"/>
    </source>
</evidence>
<dbReference type="InterPro" id="IPR046938">
    <property type="entry name" value="DNA_clamp_sf"/>
</dbReference>
<evidence type="ECO:0000259" key="12">
    <source>
        <dbReference type="Pfam" id="PF02767"/>
    </source>
</evidence>
<dbReference type="GO" id="GO:0005737">
    <property type="term" value="C:cytoplasm"/>
    <property type="evidence" value="ECO:0007669"/>
    <property type="project" value="UniProtKB-SubCell"/>
</dbReference>
<dbReference type="GO" id="GO:0008408">
    <property type="term" value="F:3'-5' exonuclease activity"/>
    <property type="evidence" value="ECO:0007669"/>
    <property type="project" value="InterPro"/>
</dbReference>
<evidence type="ECO:0000256" key="1">
    <source>
        <dbReference type="ARBA" id="ARBA00004496"/>
    </source>
</evidence>
<keyword evidence="6" id="KW-0548">Nucleotidyltransferase</keyword>
<evidence type="ECO:0000256" key="8">
    <source>
        <dbReference type="ARBA" id="ARBA00022932"/>
    </source>
</evidence>
<evidence type="ECO:0000313" key="15">
    <source>
        <dbReference type="Proteomes" id="UP000726777"/>
    </source>
</evidence>
<dbReference type="InterPro" id="IPR022637">
    <property type="entry name" value="DNA_polIII_beta_cen"/>
</dbReference>